<feature type="non-terminal residue" evidence="1">
    <location>
        <position position="1"/>
    </location>
</feature>
<gene>
    <name evidence="1" type="ORF">S01H1_41890</name>
</gene>
<accession>X0U8Z1</accession>
<dbReference type="AlphaFoldDB" id="X0U8Z1"/>
<organism evidence="1">
    <name type="scientific">marine sediment metagenome</name>
    <dbReference type="NCBI Taxonomy" id="412755"/>
    <lineage>
        <taxon>unclassified sequences</taxon>
        <taxon>metagenomes</taxon>
        <taxon>ecological metagenomes</taxon>
    </lineage>
</organism>
<sequence length="146" mass="16321">LNMPTSSYIEIEGAHLMRLHQPGKLVARYPTLWLVKSEIVVILLSGRNEMGPTGFTRGGYTTNVPHWVRVIMGGYELMGIIETPGKFNFGSLMFDSERFFMPLYNASLTAILFPNVNAESAAMIFNRRMVDAVAMLPKDEIPKIPG</sequence>
<proteinExistence type="predicted"/>
<reference evidence="1" key="1">
    <citation type="journal article" date="2014" name="Front. Microbiol.">
        <title>High frequency of phylogenetically diverse reductive dehalogenase-homologous genes in deep subseafloor sedimentary metagenomes.</title>
        <authorList>
            <person name="Kawai M."/>
            <person name="Futagami T."/>
            <person name="Toyoda A."/>
            <person name="Takaki Y."/>
            <person name="Nishi S."/>
            <person name="Hori S."/>
            <person name="Arai W."/>
            <person name="Tsubouchi T."/>
            <person name="Morono Y."/>
            <person name="Uchiyama I."/>
            <person name="Ito T."/>
            <person name="Fujiyama A."/>
            <person name="Inagaki F."/>
            <person name="Takami H."/>
        </authorList>
    </citation>
    <scope>NUCLEOTIDE SEQUENCE</scope>
    <source>
        <strain evidence="1">Expedition CK06-06</strain>
    </source>
</reference>
<dbReference type="EMBL" id="BARS01026589">
    <property type="protein sequence ID" value="GAG02289.1"/>
    <property type="molecule type" value="Genomic_DNA"/>
</dbReference>
<name>X0U8Z1_9ZZZZ</name>
<protein>
    <submittedName>
        <fullName evidence="1">Uncharacterized protein</fullName>
    </submittedName>
</protein>
<evidence type="ECO:0000313" key="1">
    <source>
        <dbReference type="EMBL" id="GAG02289.1"/>
    </source>
</evidence>
<comment type="caution">
    <text evidence="1">The sequence shown here is derived from an EMBL/GenBank/DDBJ whole genome shotgun (WGS) entry which is preliminary data.</text>
</comment>